<accession>A0A8J7Q5V7</accession>
<comment type="caution">
    <text evidence="2">The sequence shown here is derived from an EMBL/GenBank/DDBJ whole genome shotgun (WGS) entry which is preliminary data.</text>
</comment>
<name>A0A8J7Q5V7_9BACT</name>
<evidence type="ECO:0000256" key="1">
    <source>
        <dbReference type="SAM" id="MobiDB-lite"/>
    </source>
</evidence>
<dbReference type="PANTHER" id="PTHR40045">
    <property type="entry name" value="YCGG FAMILY PROTEIN"/>
    <property type="match status" value="1"/>
</dbReference>
<reference evidence="2" key="1">
    <citation type="submission" date="2021-03" db="EMBL/GenBank/DDBJ databases">
        <authorList>
            <person name="Wang G."/>
        </authorList>
    </citation>
    <scope>NUCLEOTIDE SEQUENCE</scope>
    <source>
        <strain evidence="2">KCTC 12899</strain>
    </source>
</reference>
<dbReference type="Proteomes" id="UP000664417">
    <property type="component" value="Unassembled WGS sequence"/>
</dbReference>
<dbReference type="AlphaFoldDB" id="A0A8J7Q5V7"/>
<sequence>MDITRCIEGLCYGVPDAKGQLVNQLTGEPIEEVAQFVHSQFRHMVLSPQFSCVGAKSAVKSNMYRFTLYKEMGTPETTADLARDLALFVKDQESLGSINTFIACFDKPYPTSEQHFEDMMWHQLQHLHDEDLIPWDQCVSQDPNDPHFSYSFFGRAFFVVGMHPAASRYARRFAYPCLVFNAHHMFQHLRDAGKFDSFQKAIRRKEFSLQKGLNPNLTDFGDASDARQYSGVHHPGDWQPPFQAKDKDKEETPE</sequence>
<dbReference type="PANTHER" id="PTHR40045:SF1">
    <property type="entry name" value="YQCI_YCGG FAMILY PROTEIN"/>
    <property type="match status" value="1"/>
</dbReference>
<evidence type="ECO:0000313" key="2">
    <source>
        <dbReference type="EMBL" id="MBO1321037.1"/>
    </source>
</evidence>
<proteinExistence type="predicted"/>
<dbReference type="InterPro" id="IPR014988">
    <property type="entry name" value="Uncharacterised_YqcI/YcgG"/>
</dbReference>
<dbReference type="Pfam" id="PF08892">
    <property type="entry name" value="YqcI_YcgG"/>
    <property type="match status" value="1"/>
</dbReference>
<keyword evidence="3" id="KW-1185">Reference proteome</keyword>
<feature type="compositionally biased region" description="Basic and acidic residues" evidence="1">
    <location>
        <begin position="244"/>
        <end position="254"/>
    </location>
</feature>
<dbReference type="NCBIfam" id="NF041366">
    <property type="entry name" value="GntA_guanitoxin"/>
    <property type="match status" value="1"/>
</dbReference>
<dbReference type="RefSeq" id="WP_207861011.1">
    <property type="nucleotide sequence ID" value="NZ_JAFREP010000021.1"/>
</dbReference>
<organism evidence="2 3">
    <name type="scientific">Acanthopleuribacter pedis</name>
    <dbReference type="NCBI Taxonomy" id="442870"/>
    <lineage>
        <taxon>Bacteria</taxon>
        <taxon>Pseudomonadati</taxon>
        <taxon>Acidobacteriota</taxon>
        <taxon>Holophagae</taxon>
        <taxon>Acanthopleuribacterales</taxon>
        <taxon>Acanthopleuribacteraceae</taxon>
        <taxon>Acanthopleuribacter</taxon>
    </lineage>
</organism>
<dbReference type="EMBL" id="JAFREP010000021">
    <property type="protein sequence ID" value="MBO1321037.1"/>
    <property type="molecule type" value="Genomic_DNA"/>
</dbReference>
<gene>
    <name evidence="2" type="ORF">J3U88_21340</name>
</gene>
<protein>
    <submittedName>
        <fullName evidence="2">YqcI/YcgG family protein</fullName>
    </submittedName>
</protein>
<feature type="region of interest" description="Disordered" evidence="1">
    <location>
        <begin position="220"/>
        <end position="254"/>
    </location>
</feature>
<evidence type="ECO:0000313" key="3">
    <source>
        <dbReference type="Proteomes" id="UP000664417"/>
    </source>
</evidence>